<keyword evidence="4" id="KW-1185">Reference proteome</keyword>
<dbReference type="EMBL" id="LR824009">
    <property type="protein sequence ID" value="CAD0197121.1"/>
    <property type="molecule type" value="Genomic_DNA"/>
</dbReference>
<protein>
    <submittedName>
        <fullName evidence="3">Uncharacterized protein</fullName>
    </submittedName>
</protein>
<accession>A0A9N8KZ16</accession>
<dbReference type="PRINTS" id="PR00081">
    <property type="entry name" value="GDHRDH"/>
</dbReference>
<dbReference type="Gene3D" id="3.40.50.720">
    <property type="entry name" value="NAD(P)-binding Rossmann-like Domain"/>
    <property type="match status" value="1"/>
</dbReference>
<dbReference type="AlphaFoldDB" id="A0A9N8KZ16"/>
<dbReference type="Proteomes" id="UP001154114">
    <property type="component" value="Chromosome 6"/>
</dbReference>
<gene>
    <name evidence="3" type="ORF">CINC_LOCUS11408</name>
</gene>
<evidence type="ECO:0000256" key="2">
    <source>
        <dbReference type="SAM" id="SignalP"/>
    </source>
</evidence>
<reference evidence="3" key="1">
    <citation type="submission" date="2021-12" db="EMBL/GenBank/DDBJ databases">
        <authorList>
            <person name="King R."/>
        </authorList>
    </citation>
    <scope>NUCLEOTIDE SEQUENCE</scope>
</reference>
<dbReference type="GO" id="GO:0016491">
    <property type="term" value="F:oxidoreductase activity"/>
    <property type="evidence" value="ECO:0007669"/>
    <property type="project" value="UniProtKB-KW"/>
</dbReference>
<feature type="chain" id="PRO_5040432266" evidence="2">
    <location>
        <begin position="21"/>
        <end position="316"/>
    </location>
</feature>
<dbReference type="SUPFAM" id="SSF51735">
    <property type="entry name" value="NAD(P)-binding Rossmann-fold domains"/>
    <property type="match status" value="1"/>
</dbReference>
<sequence length="316" mass="35151">MLLTLIITNFIGALIVKVFCKLTTGICRSNNQLVSKVVLVTKVDEEIGYETAKNLAERGARVIVACSNEGRGTAARDEIIASTGNRDVHYRQLDFTSLRSVRAFADGVIRDEKRLDVLINNASVCDTNYSKTEDGLLLGMQINYFGPFLLTSLLLPLLKASAPSRIINMSTIAHRTGNIDLENLNMEKETEETFNYKQAYRNAKLCNVLTTVELAQMLKGTGVTVNSANPGASPSDVFPILEQSWLCFLKPIVQFFFKTAWEAAQTFIYLAVTPELDEVSGKHFADCRRANVSNITQDKKLTQKLWDVSERLVGLK</sequence>
<dbReference type="InterPro" id="IPR036291">
    <property type="entry name" value="NAD(P)-bd_dom_sf"/>
</dbReference>
<dbReference type="PANTHER" id="PTHR43157">
    <property type="entry name" value="PHOSPHATIDYLINOSITOL-GLYCAN BIOSYNTHESIS CLASS F PROTEIN-RELATED"/>
    <property type="match status" value="1"/>
</dbReference>
<proteinExistence type="predicted"/>
<evidence type="ECO:0000256" key="1">
    <source>
        <dbReference type="ARBA" id="ARBA00023002"/>
    </source>
</evidence>
<dbReference type="Pfam" id="PF00106">
    <property type="entry name" value="adh_short"/>
    <property type="match status" value="1"/>
</dbReference>
<dbReference type="PANTHER" id="PTHR43157:SF31">
    <property type="entry name" value="PHOSPHATIDYLINOSITOL-GLYCAN BIOSYNTHESIS CLASS F PROTEIN"/>
    <property type="match status" value="1"/>
</dbReference>
<organism evidence="3 4">
    <name type="scientific">Chrysodeixis includens</name>
    <name type="common">Soybean looper</name>
    <name type="synonym">Pseudoplusia includens</name>
    <dbReference type="NCBI Taxonomy" id="689277"/>
    <lineage>
        <taxon>Eukaryota</taxon>
        <taxon>Metazoa</taxon>
        <taxon>Ecdysozoa</taxon>
        <taxon>Arthropoda</taxon>
        <taxon>Hexapoda</taxon>
        <taxon>Insecta</taxon>
        <taxon>Pterygota</taxon>
        <taxon>Neoptera</taxon>
        <taxon>Endopterygota</taxon>
        <taxon>Lepidoptera</taxon>
        <taxon>Glossata</taxon>
        <taxon>Ditrysia</taxon>
        <taxon>Noctuoidea</taxon>
        <taxon>Noctuidae</taxon>
        <taxon>Plusiinae</taxon>
        <taxon>Chrysodeixis</taxon>
    </lineage>
</organism>
<keyword evidence="1" id="KW-0560">Oxidoreductase</keyword>
<keyword evidence="2" id="KW-0732">Signal</keyword>
<evidence type="ECO:0000313" key="3">
    <source>
        <dbReference type="EMBL" id="CAD0197121.1"/>
    </source>
</evidence>
<dbReference type="InterPro" id="IPR002347">
    <property type="entry name" value="SDR_fam"/>
</dbReference>
<name>A0A9N8KZ16_CHRIL</name>
<dbReference type="OrthoDB" id="191139at2759"/>
<feature type="signal peptide" evidence="2">
    <location>
        <begin position="1"/>
        <end position="20"/>
    </location>
</feature>
<evidence type="ECO:0000313" key="4">
    <source>
        <dbReference type="Proteomes" id="UP001154114"/>
    </source>
</evidence>